<reference evidence="5 6" key="1">
    <citation type="submission" date="2017-09" db="EMBL/GenBank/DDBJ databases">
        <authorList>
            <consortium name="International Durum Wheat Genome Sequencing Consortium (IDWGSC)"/>
            <person name="Milanesi L."/>
        </authorList>
    </citation>
    <scope>NUCLEOTIDE SEQUENCE [LARGE SCALE GENOMIC DNA]</scope>
    <source>
        <strain evidence="6">cv. Svevo</strain>
    </source>
</reference>
<dbReference type="Gramene" id="TRITD2Bv1G256820.1">
    <property type="protein sequence ID" value="TRITD2Bv1G256820.1"/>
    <property type="gene ID" value="TRITD2Bv1G256820"/>
</dbReference>
<proteinExistence type="predicted"/>
<dbReference type="AlphaFoldDB" id="A0A9R1Q2S5"/>
<dbReference type="FunFam" id="1.10.10.10:FF:000322">
    <property type="entry name" value="Probable disease resistance protein At1g63360"/>
    <property type="match status" value="1"/>
</dbReference>
<dbReference type="GO" id="GO:0042742">
    <property type="term" value="P:defense response to bacterium"/>
    <property type="evidence" value="ECO:0007669"/>
    <property type="project" value="UniProtKB-ARBA"/>
</dbReference>
<keyword evidence="6" id="KW-1185">Reference proteome</keyword>
<evidence type="ECO:0000256" key="1">
    <source>
        <dbReference type="ARBA" id="ARBA00022737"/>
    </source>
</evidence>
<feature type="domain" description="Disease resistance protein winged helix" evidence="3">
    <location>
        <begin position="79"/>
        <end position="150"/>
    </location>
</feature>
<evidence type="ECO:0008006" key="7">
    <source>
        <dbReference type="Google" id="ProtNLM"/>
    </source>
</evidence>
<dbReference type="InterPro" id="IPR036388">
    <property type="entry name" value="WH-like_DNA-bd_sf"/>
</dbReference>
<evidence type="ECO:0000259" key="3">
    <source>
        <dbReference type="Pfam" id="PF23559"/>
    </source>
</evidence>
<evidence type="ECO:0000313" key="6">
    <source>
        <dbReference type="Proteomes" id="UP000324705"/>
    </source>
</evidence>
<dbReference type="Gene3D" id="3.80.10.10">
    <property type="entry name" value="Ribonuclease Inhibitor"/>
    <property type="match status" value="1"/>
</dbReference>
<sequence length="578" mass="66222">MNKIIKKCCGLPMAIISIAGLLVSYRTSESKEMWERVRKSIGTHMESRPTLEGMKQIISLSYNHLHHYLKGCMMHLSFFPEDYVIVKNRLLKRWIAEGLVAEIQGLTLMEVADIYYNELVRRSMIDRADDIISWRDGKVETCRVHNMVYEVMVSKALDENFISLVGGPYEGMSYGRIRRLSIHGGEEVASIKTATSHGRKNAIKEMKMEHVRSLSVFDLNHIKVLDRLGEFSLLRVLDLEDCMGLEDKHLVHVCRMYMLRFLGLKGTYITNLPPEVGGLENLETLDVRETDLRDLPKTVSKLEKLEHLQISNKEYTECWIARKGLGRMKALRMVNTIVFGNDYAAAKELGELQKMRELALDIRDPDNPYHNDVRGTLARSLSKMYSLRWLSIGSKVCRDNDTLDFLHDLDMPPALLQYLKIGAGINKLPNWISSLNNLVELVIAWTYFVGDQLFGPICKLPRLKYLRLGSNCYKDTELVAQTAHTFPALKYLFLNFNIESMEAVRFEENTMTELETLSVSFWKGELNRVQGMKNLASLQEVQLAGQKGNPALNCAMEQLKTLNEKRPGNQMKVAVQYQ</sequence>
<evidence type="ECO:0000256" key="2">
    <source>
        <dbReference type="ARBA" id="ARBA00022821"/>
    </source>
</evidence>
<organism evidence="5 6">
    <name type="scientific">Triticum turgidum subsp. durum</name>
    <name type="common">Durum wheat</name>
    <name type="synonym">Triticum durum</name>
    <dbReference type="NCBI Taxonomy" id="4567"/>
    <lineage>
        <taxon>Eukaryota</taxon>
        <taxon>Viridiplantae</taxon>
        <taxon>Streptophyta</taxon>
        <taxon>Embryophyta</taxon>
        <taxon>Tracheophyta</taxon>
        <taxon>Spermatophyta</taxon>
        <taxon>Magnoliopsida</taxon>
        <taxon>Liliopsida</taxon>
        <taxon>Poales</taxon>
        <taxon>Poaceae</taxon>
        <taxon>BOP clade</taxon>
        <taxon>Pooideae</taxon>
        <taxon>Triticodae</taxon>
        <taxon>Triticeae</taxon>
        <taxon>Triticinae</taxon>
        <taxon>Triticum</taxon>
    </lineage>
</organism>
<dbReference type="SUPFAM" id="SSF52058">
    <property type="entry name" value="L domain-like"/>
    <property type="match status" value="1"/>
</dbReference>
<protein>
    <recommendedName>
        <fullName evidence="7">NB-ARC domain-containing protein</fullName>
    </recommendedName>
</protein>
<dbReference type="EMBL" id="LT934114">
    <property type="protein sequence ID" value="VAH54403.1"/>
    <property type="molecule type" value="Genomic_DNA"/>
</dbReference>
<feature type="domain" description="Disease resistance R13L4/SHOC-2-like LRR" evidence="4">
    <location>
        <begin position="210"/>
        <end position="546"/>
    </location>
</feature>
<dbReference type="GO" id="GO:0009626">
    <property type="term" value="P:plant-type hypersensitive response"/>
    <property type="evidence" value="ECO:0007669"/>
    <property type="project" value="UniProtKB-ARBA"/>
</dbReference>
<dbReference type="GO" id="GO:0002758">
    <property type="term" value="P:innate immune response-activating signaling pathway"/>
    <property type="evidence" value="ECO:0007669"/>
    <property type="project" value="UniProtKB-ARBA"/>
</dbReference>
<dbReference type="PANTHER" id="PTHR23155">
    <property type="entry name" value="DISEASE RESISTANCE PROTEIN RP"/>
    <property type="match status" value="1"/>
</dbReference>
<dbReference type="Pfam" id="PF23559">
    <property type="entry name" value="WHD_DRP"/>
    <property type="match status" value="1"/>
</dbReference>
<dbReference type="OMA" id="FEENTMT"/>
<dbReference type="Gene3D" id="1.10.10.10">
    <property type="entry name" value="Winged helix-like DNA-binding domain superfamily/Winged helix DNA-binding domain"/>
    <property type="match status" value="1"/>
</dbReference>
<dbReference type="Proteomes" id="UP000324705">
    <property type="component" value="Chromosome 2B"/>
</dbReference>
<keyword evidence="1" id="KW-0677">Repeat</keyword>
<evidence type="ECO:0000313" key="5">
    <source>
        <dbReference type="EMBL" id="VAH54403.1"/>
    </source>
</evidence>
<dbReference type="InterPro" id="IPR055414">
    <property type="entry name" value="LRR_R13L4/SHOC2-like"/>
</dbReference>
<dbReference type="InterPro" id="IPR027417">
    <property type="entry name" value="P-loop_NTPase"/>
</dbReference>
<dbReference type="SUPFAM" id="SSF52540">
    <property type="entry name" value="P-loop containing nucleoside triphosphate hydrolases"/>
    <property type="match status" value="1"/>
</dbReference>
<gene>
    <name evidence="5" type="ORF">TRITD_2Bv1G256820</name>
</gene>
<dbReference type="Pfam" id="PF23598">
    <property type="entry name" value="LRR_14"/>
    <property type="match status" value="1"/>
</dbReference>
<dbReference type="PANTHER" id="PTHR23155:SF1005">
    <property type="entry name" value="OS07G0197300 PROTEIN"/>
    <property type="match status" value="1"/>
</dbReference>
<evidence type="ECO:0000259" key="4">
    <source>
        <dbReference type="Pfam" id="PF23598"/>
    </source>
</evidence>
<keyword evidence="2" id="KW-0611">Plant defense</keyword>
<dbReference type="InterPro" id="IPR058922">
    <property type="entry name" value="WHD_DRP"/>
</dbReference>
<dbReference type="InterPro" id="IPR044974">
    <property type="entry name" value="Disease_R_plants"/>
</dbReference>
<accession>A0A9R1Q2S5</accession>
<dbReference type="InterPro" id="IPR032675">
    <property type="entry name" value="LRR_dom_sf"/>
</dbReference>
<name>A0A9R1Q2S5_TRITD</name>